<protein>
    <submittedName>
        <fullName evidence="1">Uncharacterized protein</fullName>
    </submittedName>
</protein>
<evidence type="ECO:0000313" key="2">
    <source>
        <dbReference type="Proteomes" id="UP000834106"/>
    </source>
</evidence>
<dbReference type="EMBL" id="OU503049">
    <property type="protein sequence ID" value="CAI9776662.1"/>
    <property type="molecule type" value="Genomic_DNA"/>
</dbReference>
<gene>
    <name evidence="1" type="ORF">FPE_LOCUS24092</name>
</gene>
<sequence>MISLGSNFQYGSLSSIPLAYPPMQQPFDHDTQPLLTLQCQDLSPYNAIMQIKIHIIRITFKHSFNYSRNQVLTTLSFTTIPVLLHGLMNMGSCYSVLDSNCSSTTSYNGVYLGMASKSTPDNGEGSAEELGLMKVDYDMPSANYAGWSRDSVQGSNPGVFTVWI</sequence>
<keyword evidence="2" id="KW-1185">Reference proteome</keyword>
<name>A0AAD2A133_9LAMI</name>
<proteinExistence type="predicted"/>
<organism evidence="1 2">
    <name type="scientific">Fraxinus pennsylvanica</name>
    <dbReference type="NCBI Taxonomy" id="56036"/>
    <lineage>
        <taxon>Eukaryota</taxon>
        <taxon>Viridiplantae</taxon>
        <taxon>Streptophyta</taxon>
        <taxon>Embryophyta</taxon>
        <taxon>Tracheophyta</taxon>
        <taxon>Spermatophyta</taxon>
        <taxon>Magnoliopsida</taxon>
        <taxon>eudicotyledons</taxon>
        <taxon>Gunneridae</taxon>
        <taxon>Pentapetalae</taxon>
        <taxon>asterids</taxon>
        <taxon>lamiids</taxon>
        <taxon>Lamiales</taxon>
        <taxon>Oleaceae</taxon>
        <taxon>Oleeae</taxon>
        <taxon>Fraxinus</taxon>
    </lineage>
</organism>
<accession>A0AAD2A133</accession>
<reference evidence="1" key="1">
    <citation type="submission" date="2023-05" db="EMBL/GenBank/DDBJ databases">
        <authorList>
            <person name="Huff M."/>
        </authorList>
    </citation>
    <scope>NUCLEOTIDE SEQUENCE</scope>
</reference>
<dbReference type="AlphaFoldDB" id="A0AAD2A133"/>
<evidence type="ECO:0000313" key="1">
    <source>
        <dbReference type="EMBL" id="CAI9776662.1"/>
    </source>
</evidence>
<dbReference type="Proteomes" id="UP000834106">
    <property type="component" value="Chromosome 14"/>
</dbReference>